<keyword evidence="2" id="KW-0812">Transmembrane</keyword>
<sequence length="125" mass="13609">MNESNYRLILTGLADEADAELSDSLNSSDLSEETSQSSSTGLNPLDWENIKPTLKILWQGLLAIFIVIGIIIAIVSLINFCIAKAEHAKKLRDNPGLAEAEKAEKQRKAEERTARKNKGGTADGN</sequence>
<protein>
    <submittedName>
        <fullName evidence="3">Uncharacterized protein</fullName>
    </submittedName>
</protein>
<keyword evidence="2" id="KW-0472">Membrane</keyword>
<gene>
    <name evidence="3" type="ORF">IAC57_01530</name>
</gene>
<name>A0A9D1SFS0_9FIRM</name>
<reference evidence="3" key="1">
    <citation type="submission" date="2020-10" db="EMBL/GenBank/DDBJ databases">
        <authorList>
            <person name="Gilroy R."/>
        </authorList>
    </citation>
    <scope>NUCLEOTIDE SEQUENCE</scope>
    <source>
        <strain evidence="3">11687</strain>
    </source>
</reference>
<feature type="region of interest" description="Disordered" evidence="1">
    <location>
        <begin position="23"/>
        <end position="46"/>
    </location>
</feature>
<feature type="compositionally biased region" description="Basic and acidic residues" evidence="1">
    <location>
        <begin position="93"/>
        <end position="114"/>
    </location>
</feature>
<reference evidence="3" key="2">
    <citation type="journal article" date="2021" name="PeerJ">
        <title>Extensive microbial diversity within the chicken gut microbiome revealed by metagenomics and culture.</title>
        <authorList>
            <person name="Gilroy R."/>
            <person name="Ravi A."/>
            <person name="Getino M."/>
            <person name="Pursley I."/>
            <person name="Horton D.L."/>
            <person name="Alikhan N.F."/>
            <person name="Baker D."/>
            <person name="Gharbi K."/>
            <person name="Hall N."/>
            <person name="Watson M."/>
            <person name="Adriaenssens E.M."/>
            <person name="Foster-Nyarko E."/>
            <person name="Jarju S."/>
            <person name="Secka A."/>
            <person name="Antonio M."/>
            <person name="Oren A."/>
            <person name="Chaudhuri R.R."/>
            <person name="La Ragione R."/>
            <person name="Hildebrand F."/>
            <person name="Pallen M.J."/>
        </authorList>
    </citation>
    <scope>NUCLEOTIDE SEQUENCE</scope>
    <source>
        <strain evidence="3">11687</strain>
    </source>
</reference>
<evidence type="ECO:0000256" key="2">
    <source>
        <dbReference type="SAM" id="Phobius"/>
    </source>
</evidence>
<proteinExistence type="predicted"/>
<feature type="transmembrane region" description="Helical" evidence="2">
    <location>
        <begin position="56"/>
        <end position="82"/>
    </location>
</feature>
<feature type="region of interest" description="Disordered" evidence="1">
    <location>
        <begin position="93"/>
        <end position="125"/>
    </location>
</feature>
<dbReference type="AlphaFoldDB" id="A0A9D1SFS0"/>
<dbReference type="Proteomes" id="UP000824081">
    <property type="component" value="Unassembled WGS sequence"/>
</dbReference>
<comment type="caution">
    <text evidence="3">The sequence shown here is derived from an EMBL/GenBank/DDBJ whole genome shotgun (WGS) entry which is preliminary data.</text>
</comment>
<dbReference type="EMBL" id="DVMZ01000044">
    <property type="protein sequence ID" value="HIU58759.1"/>
    <property type="molecule type" value="Genomic_DNA"/>
</dbReference>
<organism evidence="3 4">
    <name type="scientific">Candidatus Scatosoma pullistercoris</name>
    <dbReference type="NCBI Taxonomy" id="2840934"/>
    <lineage>
        <taxon>Bacteria</taxon>
        <taxon>Bacillati</taxon>
        <taxon>Bacillota</taxon>
        <taxon>Clostridia</taxon>
        <taxon>Candidatus Scatosoma</taxon>
    </lineage>
</organism>
<accession>A0A9D1SFS0</accession>
<evidence type="ECO:0000256" key="1">
    <source>
        <dbReference type="SAM" id="MobiDB-lite"/>
    </source>
</evidence>
<feature type="compositionally biased region" description="Low complexity" evidence="1">
    <location>
        <begin position="23"/>
        <end position="40"/>
    </location>
</feature>
<evidence type="ECO:0000313" key="4">
    <source>
        <dbReference type="Proteomes" id="UP000824081"/>
    </source>
</evidence>
<evidence type="ECO:0000313" key="3">
    <source>
        <dbReference type="EMBL" id="HIU58759.1"/>
    </source>
</evidence>
<keyword evidence="2" id="KW-1133">Transmembrane helix</keyword>